<keyword evidence="2 3" id="KW-0040">ANK repeat</keyword>
<keyword evidence="5" id="KW-1185">Reference proteome</keyword>
<dbReference type="GO" id="GO:0070531">
    <property type="term" value="C:BRCA1-A complex"/>
    <property type="evidence" value="ECO:0007669"/>
    <property type="project" value="TreeGrafter"/>
</dbReference>
<dbReference type="Pfam" id="PF00023">
    <property type="entry name" value="Ank"/>
    <property type="match status" value="2"/>
</dbReference>
<reference evidence="4" key="1">
    <citation type="journal article" date="2023" name="Insect Mol. Biol.">
        <title>Genome sequencing provides insights into the evolution of gene families encoding plant cell wall-degrading enzymes in longhorned beetles.</title>
        <authorList>
            <person name="Shin N.R."/>
            <person name="Okamura Y."/>
            <person name="Kirsch R."/>
            <person name="Pauchet Y."/>
        </authorList>
    </citation>
    <scope>NUCLEOTIDE SEQUENCE</scope>
    <source>
        <strain evidence="4">RBIC_L_NR</strain>
    </source>
</reference>
<feature type="repeat" description="ANK" evidence="3">
    <location>
        <begin position="88"/>
        <end position="120"/>
    </location>
</feature>
<dbReference type="PROSITE" id="PS50297">
    <property type="entry name" value="ANK_REP_REGION"/>
    <property type="match status" value="2"/>
</dbReference>
<protein>
    <submittedName>
        <fullName evidence="4">Uncharacterized protein</fullName>
    </submittedName>
</protein>
<dbReference type="Gene3D" id="1.25.40.20">
    <property type="entry name" value="Ankyrin repeat-containing domain"/>
    <property type="match status" value="1"/>
</dbReference>
<dbReference type="SMART" id="SM00248">
    <property type="entry name" value="ANK"/>
    <property type="match status" value="2"/>
</dbReference>
<sequence length="214" mass="24433">MKQKRFIKDGIDVNKRHPLGWTSLMVATVNEQYEVTELLLQAGADPNAPDNYINANRTANQIGLHPIEVLMIRDEEFSSGLNNKATFLGFTALHYAVLTNNMGIIKLLMKFGANPNLENDIGHKPIMYAKDEEVKQYLEVEMAKFEEIQKEKEIEERRRYPLEERIKKHIVGQEGAIATVAASNFSYNTIISALYVFGQFFFLADSLKKVSQIY</sequence>
<evidence type="ECO:0000256" key="3">
    <source>
        <dbReference type="PROSITE-ProRule" id="PRU00023"/>
    </source>
</evidence>
<dbReference type="AlphaFoldDB" id="A0AAV8YGW4"/>
<dbReference type="EMBL" id="JANEYF010002218">
    <property type="protein sequence ID" value="KAJ8949694.1"/>
    <property type="molecule type" value="Genomic_DNA"/>
</dbReference>
<dbReference type="GO" id="GO:0085020">
    <property type="term" value="P:protein K6-linked ubiquitination"/>
    <property type="evidence" value="ECO:0007669"/>
    <property type="project" value="TreeGrafter"/>
</dbReference>
<comment type="caution">
    <text evidence="4">The sequence shown here is derived from an EMBL/GenBank/DDBJ whole genome shotgun (WGS) entry which is preliminary data.</text>
</comment>
<evidence type="ECO:0000256" key="1">
    <source>
        <dbReference type="ARBA" id="ARBA00022737"/>
    </source>
</evidence>
<dbReference type="GO" id="GO:0031436">
    <property type="term" value="C:BRCA1-BARD1 complex"/>
    <property type="evidence" value="ECO:0007669"/>
    <property type="project" value="TreeGrafter"/>
</dbReference>
<gene>
    <name evidence="4" type="ORF">NQ314_008157</name>
</gene>
<proteinExistence type="predicted"/>
<dbReference type="PROSITE" id="PS50088">
    <property type="entry name" value="ANK_REPEAT"/>
    <property type="match status" value="2"/>
</dbReference>
<dbReference type="Proteomes" id="UP001162156">
    <property type="component" value="Unassembled WGS sequence"/>
</dbReference>
<dbReference type="SUPFAM" id="SSF48403">
    <property type="entry name" value="Ankyrin repeat"/>
    <property type="match status" value="1"/>
</dbReference>
<evidence type="ECO:0000313" key="5">
    <source>
        <dbReference type="Proteomes" id="UP001162156"/>
    </source>
</evidence>
<evidence type="ECO:0000313" key="4">
    <source>
        <dbReference type="EMBL" id="KAJ8949694.1"/>
    </source>
</evidence>
<dbReference type="PANTHER" id="PTHR24171:SF8">
    <property type="entry name" value="BRCA1-ASSOCIATED RING DOMAIN PROTEIN 1"/>
    <property type="match status" value="1"/>
</dbReference>
<name>A0AAV8YGW4_9CUCU</name>
<organism evidence="4 5">
    <name type="scientific">Rhamnusium bicolor</name>
    <dbReference type="NCBI Taxonomy" id="1586634"/>
    <lineage>
        <taxon>Eukaryota</taxon>
        <taxon>Metazoa</taxon>
        <taxon>Ecdysozoa</taxon>
        <taxon>Arthropoda</taxon>
        <taxon>Hexapoda</taxon>
        <taxon>Insecta</taxon>
        <taxon>Pterygota</taxon>
        <taxon>Neoptera</taxon>
        <taxon>Endopterygota</taxon>
        <taxon>Coleoptera</taxon>
        <taxon>Polyphaga</taxon>
        <taxon>Cucujiformia</taxon>
        <taxon>Chrysomeloidea</taxon>
        <taxon>Cerambycidae</taxon>
        <taxon>Lepturinae</taxon>
        <taxon>Rhagiini</taxon>
        <taxon>Rhamnusium</taxon>
    </lineage>
</organism>
<dbReference type="InterPro" id="IPR002110">
    <property type="entry name" value="Ankyrin_rpt"/>
</dbReference>
<feature type="repeat" description="ANK" evidence="3">
    <location>
        <begin position="19"/>
        <end position="51"/>
    </location>
</feature>
<accession>A0AAV8YGW4</accession>
<dbReference type="GO" id="GO:0004842">
    <property type="term" value="F:ubiquitin-protein transferase activity"/>
    <property type="evidence" value="ECO:0007669"/>
    <property type="project" value="TreeGrafter"/>
</dbReference>
<dbReference type="InterPro" id="IPR036770">
    <property type="entry name" value="Ankyrin_rpt-contain_sf"/>
</dbReference>
<keyword evidence="1" id="KW-0677">Repeat</keyword>
<evidence type="ECO:0000256" key="2">
    <source>
        <dbReference type="ARBA" id="ARBA00023043"/>
    </source>
</evidence>
<dbReference type="PANTHER" id="PTHR24171">
    <property type="entry name" value="ANKYRIN REPEAT DOMAIN-CONTAINING PROTEIN 39-RELATED"/>
    <property type="match status" value="1"/>
</dbReference>